<dbReference type="Pfam" id="PF00773">
    <property type="entry name" value="RNB"/>
    <property type="match status" value="1"/>
</dbReference>
<dbReference type="SMART" id="SM00955">
    <property type="entry name" value="RNB"/>
    <property type="match status" value="1"/>
</dbReference>
<dbReference type="InterPro" id="IPR011805">
    <property type="entry name" value="RNase_R"/>
</dbReference>
<protein>
    <recommendedName>
        <fullName evidence="8">Ribonuclease R</fullName>
        <shortName evidence="8">RNase R</shortName>
        <ecNumber evidence="8">3.1.13.1</ecNumber>
    </recommendedName>
</protein>
<comment type="catalytic activity">
    <reaction evidence="1 8">
        <text>Exonucleolytic cleavage in the 3'- to 5'-direction to yield nucleoside 5'-phosphates.</text>
        <dbReference type="EC" id="3.1.13.1"/>
    </reaction>
</comment>
<proteinExistence type="inferred from homology"/>
<evidence type="ECO:0000259" key="10">
    <source>
        <dbReference type="PROSITE" id="PS50126"/>
    </source>
</evidence>
<comment type="similarity">
    <text evidence="8">Belongs to the RNR ribonuclease family. RNase R subfamily.</text>
</comment>
<dbReference type="Proteomes" id="UP000569732">
    <property type="component" value="Unassembled WGS sequence"/>
</dbReference>
<evidence type="ECO:0000313" key="11">
    <source>
        <dbReference type="EMBL" id="NYZ66693.1"/>
    </source>
</evidence>
<dbReference type="GO" id="GO:0006402">
    <property type="term" value="P:mRNA catabolic process"/>
    <property type="evidence" value="ECO:0007669"/>
    <property type="project" value="TreeGrafter"/>
</dbReference>
<reference evidence="11 12" key="1">
    <citation type="submission" date="2020-07" db="EMBL/GenBank/DDBJ databases">
        <title>Endozoicomonas sp. nov., isolated from sediment.</title>
        <authorList>
            <person name="Gu T."/>
        </authorList>
    </citation>
    <scope>NUCLEOTIDE SEQUENCE [LARGE SCALE GENOMIC DNA]</scope>
    <source>
        <strain evidence="11 12">SM1973</strain>
    </source>
</reference>
<dbReference type="InterPro" id="IPR011129">
    <property type="entry name" value="CSD"/>
</dbReference>
<dbReference type="SUPFAM" id="SSF50249">
    <property type="entry name" value="Nucleic acid-binding proteins"/>
    <property type="match status" value="4"/>
</dbReference>
<dbReference type="CDD" id="cd04471">
    <property type="entry name" value="S1_RNase_R"/>
    <property type="match status" value="1"/>
</dbReference>
<evidence type="ECO:0000256" key="3">
    <source>
        <dbReference type="ARBA" id="ARBA00022490"/>
    </source>
</evidence>
<evidence type="ECO:0000256" key="9">
    <source>
        <dbReference type="SAM" id="MobiDB-lite"/>
    </source>
</evidence>
<comment type="subcellular location">
    <subcellularLocation>
        <location evidence="2 8">Cytoplasm</location>
    </subcellularLocation>
</comment>
<evidence type="ECO:0000256" key="7">
    <source>
        <dbReference type="ARBA" id="ARBA00022884"/>
    </source>
</evidence>
<keyword evidence="4 8" id="KW-0540">Nuclease</keyword>
<feature type="domain" description="S1 motif" evidence="10">
    <location>
        <begin position="660"/>
        <end position="741"/>
    </location>
</feature>
<sequence length="845" mass="95243">MPEWWKEKDPQAAEEAEKYANPIPSRELIMELLEERGAPASHAAICKALDLTSDEHKEALRRRLRAMQRDGQLLQTRRGAFGLASKMDLVQGLVMGHRDGYGFLIPQDGSDDLFLSAKQMRQVLDGDRVMARVASVDRKGKREGVIVEVLERNTHQLVGRYFTESGVSFVVPDNKRVSVDIQIEPGPLQAIQGQYVMVELVEQPSLHRQPIGIVKEVLGDHMAPGMEIDVAIRAHNIPHQWPEQVLAEIQQFTDHVDESDKKARHDLRQLPFVTIDGEDAKDFDDAVYCEAKRGGGWRLYVAIADVSHYVKVDGALDKEAFLRGNSVYFPEHVVPMLPEVLSNGLCSLNPKVDRLAMVCEMTVSAKGKLSGYCFYEAVIHSHGRLTYNQVNKMLTLANSQEGKSLCKQFAPLLPHLNNLFGLYHVLREAREKRGAIDFETTETQIVFGENRKIERIIPTERNEAHKLIEECMLCANVATARFLEKHQLPALYRVHEGPKSEKLLNLKSFLGELGLVLKSNKPKPADYQDLMEQIAERPDAHIIQTMLLRSLSQAVYQPENKGHFGLAYKAYTHFTSPIRRYPDLLVHRAIRHVIRSNNESANVKRAKGARVIAKKNILPYQPADMMALGEHCSMTERRADDATRDVVDWLKCEFIQGHIGETYAGVISAVTGFGIFVELTDFYIEGLVHISNLPGDYYHFDPAHQRLRGERTGVTYRLGDPITVTVARVNLDDKKIDFEVAEFTPSKRKGKHKGKRNEAKSADKSRKKTAKRKSHLRGSVEKAQPGKKKRKAVKVDSEKNVNRKNKPKHKAKKSSNQEALGGQAAAPKSGTKIPRKRSAKRKPVS</sequence>
<dbReference type="GO" id="GO:0008859">
    <property type="term" value="F:exoribonuclease II activity"/>
    <property type="evidence" value="ECO:0007669"/>
    <property type="project" value="UniProtKB-UniRule"/>
</dbReference>
<accession>A0A853HZT5</accession>
<feature type="compositionally biased region" description="Basic residues" evidence="9">
    <location>
        <begin position="833"/>
        <end position="845"/>
    </location>
</feature>
<gene>
    <name evidence="8 11" type="primary">rnr</name>
    <name evidence="11" type="ORF">H0A36_11795</name>
</gene>
<dbReference type="RefSeq" id="WP_180568719.1">
    <property type="nucleotide sequence ID" value="NZ_JACCKB010000016.1"/>
</dbReference>
<dbReference type="InterPro" id="IPR040476">
    <property type="entry name" value="CSD2"/>
</dbReference>
<feature type="compositionally biased region" description="Basic residues" evidence="9">
    <location>
        <begin position="746"/>
        <end position="755"/>
    </location>
</feature>
<evidence type="ECO:0000256" key="6">
    <source>
        <dbReference type="ARBA" id="ARBA00022839"/>
    </source>
</evidence>
<dbReference type="EMBL" id="JACCKB010000016">
    <property type="protein sequence ID" value="NYZ66693.1"/>
    <property type="molecule type" value="Genomic_DNA"/>
</dbReference>
<organism evidence="11 12">
    <name type="scientific">Spartinivicinus marinus</name>
    <dbReference type="NCBI Taxonomy" id="2994442"/>
    <lineage>
        <taxon>Bacteria</taxon>
        <taxon>Pseudomonadati</taxon>
        <taxon>Pseudomonadota</taxon>
        <taxon>Gammaproteobacteria</taxon>
        <taxon>Oceanospirillales</taxon>
        <taxon>Zooshikellaceae</taxon>
        <taxon>Spartinivicinus</taxon>
    </lineage>
</organism>
<feature type="compositionally biased region" description="Basic residues" evidence="9">
    <location>
        <begin position="802"/>
        <end position="813"/>
    </location>
</feature>
<dbReference type="InterPro" id="IPR001900">
    <property type="entry name" value="RNase_II/R"/>
</dbReference>
<dbReference type="Pfam" id="PF00575">
    <property type="entry name" value="S1"/>
    <property type="match status" value="1"/>
</dbReference>
<keyword evidence="3 8" id="KW-0963">Cytoplasm</keyword>
<dbReference type="InterPro" id="IPR012340">
    <property type="entry name" value="NA-bd_OB-fold"/>
</dbReference>
<dbReference type="PROSITE" id="PS01175">
    <property type="entry name" value="RIBONUCLEASE_II"/>
    <property type="match status" value="1"/>
</dbReference>
<dbReference type="SMART" id="SM00316">
    <property type="entry name" value="S1"/>
    <property type="match status" value="1"/>
</dbReference>
<keyword evidence="6 8" id="KW-0269">Exonuclease</keyword>
<feature type="region of interest" description="Disordered" evidence="9">
    <location>
        <begin position="746"/>
        <end position="845"/>
    </location>
</feature>
<dbReference type="EC" id="3.1.13.1" evidence="8"/>
<evidence type="ECO:0000256" key="8">
    <source>
        <dbReference type="HAMAP-Rule" id="MF_01895"/>
    </source>
</evidence>
<dbReference type="InterPro" id="IPR004476">
    <property type="entry name" value="RNase_II/RNase_R"/>
</dbReference>
<dbReference type="GO" id="GO:0005829">
    <property type="term" value="C:cytosol"/>
    <property type="evidence" value="ECO:0007669"/>
    <property type="project" value="TreeGrafter"/>
</dbReference>
<evidence type="ECO:0000313" key="12">
    <source>
        <dbReference type="Proteomes" id="UP000569732"/>
    </source>
</evidence>
<keyword evidence="12" id="KW-1185">Reference proteome</keyword>
<dbReference type="Pfam" id="PF17876">
    <property type="entry name" value="CSD2"/>
    <property type="match status" value="1"/>
</dbReference>
<dbReference type="InterPro" id="IPR013668">
    <property type="entry name" value="RNase_R_HTH_12"/>
</dbReference>
<dbReference type="Pfam" id="PF08461">
    <property type="entry name" value="WHD_RNase_R"/>
    <property type="match status" value="1"/>
</dbReference>
<dbReference type="PANTHER" id="PTHR23355:SF9">
    <property type="entry name" value="DIS3-LIKE EXONUCLEASE 2"/>
    <property type="match status" value="1"/>
</dbReference>
<keyword evidence="7 8" id="KW-0694">RNA-binding</keyword>
<dbReference type="PANTHER" id="PTHR23355">
    <property type="entry name" value="RIBONUCLEASE"/>
    <property type="match status" value="1"/>
</dbReference>
<dbReference type="HAMAP" id="MF_01895">
    <property type="entry name" value="RNase_R"/>
    <property type="match status" value="1"/>
</dbReference>
<dbReference type="InterPro" id="IPR003029">
    <property type="entry name" value="S1_domain"/>
</dbReference>
<evidence type="ECO:0000256" key="5">
    <source>
        <dbReference type="ARBA" id="ARBA00022801"/>
    </source>
</evidence>
<dbReference type="Gene3D" id="2.40.50.140">
    <property type="entry name" value="Nucleic acid-binding proteins"/>
    <property type="match status" value="2"/>
</dbReference>
<feature type="compositionally biased region" description="Basic residues" evidence="9">
    <location>
        <begin position="765"/>
        <end position="776"/>
    </location>
</feature>
<dbReference type="Pfam" id="PF08206">
    <property type="entry name" value="OB_RNB"/>
    <property type="match status" value="1"/>
</dbReference>
<dbReference type="GO" id="GO:0003723">
    <property type="term" value="F:RNA binding"/>
    <property type="evidence" value="ECO:0007669"/>
    <property type="project" value="UniProtKB-UniRule"/>
</dbReference>
<evidence type="ECO:0000256" key="4">
    <source>
        <dbReference type="ARBA" id="ARBA00022722"/>
    </source>
</evidence>
<dbReference type="InterPro" id="IPR013223">
    <property type="entry name" value="RNase_B_OB_dom"/>
</dbReference>
<name>A0A853HZT5_9GAMM</name>
<dbReference type="SMART" id="SM00357">
    <property type="entry name" value="CSP"/>
    <property type="match status" value="1"/>
</dbReference>
<dbReference type="AlphaFoldDB" id="A0A853HZT5"/>
<dbReference type="PROSITE" id="PS50126">
    <property type="entry name" value="S1"/>
    <property type="match status" value="1"/>
</dbReference>
<dbReference type="InterPro" id="IPR022966">
    <property type="entry name" value="RNase_II/R_CS"/>
</dbReference>
<evidence type="ECO:0000256" key="2">
    <source>
        <dbReference type="ARBA" id="ARBA00004496"/>
    </source>
</evidence>
<evidence type="ECO:0000256" key="1">
    <source>
        <dbReference type="ARBA" id="ARBA00001849"/>
    </source>
</evidence>
<dbReference type="NCBIfam" id="TIGR02063">
    <property type="entry name" value="RNase_R"/>
    <property type="match status" value="1"/>
</dbReference>
<keyword evidence="5 8" id="KW-0378">Hydrolase</keyword>
<dbReference type="NCBIfam" id="TIGR00358">
    <property type="entry name" value="3_prime_RNase"/>
    <property type="match status" value="1"/>
</dbReference>
<dbReference type="NCBIfam" id="NF008648">
    <property type="entry name" value="PRK11642.1"/>
    <property type="match status" value="1"/>
</dbReference>
<dbReference type="InterPro" id="IPR050180">
    <property type="entry name" value="RNR_Ribonuclease"/>
</dbReference>
<comment type="function">
    <text evidence="8">3'-5' exoribonuclease that releases 5'-nucleoside monophosphates and is involved in maturation of structured RNAs.</text>
</comment>
<comment type="caution">
    <text evidence="11">The sequence shown here is derived from an EMBL/GenBank/DDBJ whole genome shotgun (WGS) entry which is preliminary data.</text>
</comment>